<comment type="subcellular location">
    <subcellularLocation>
        <location evidence="1">Cytoplasm</location>
    </subcellularLocation>
</comment>
<evidence type="ECO:0000313" key="6">
    <source>
        <dbReference type="EMBL" id="KAG9450137.1"/>
    </source>
</evidence>
<dbReference type="GO" id="GO:0016891">
    <property type="term" value="F:RNA endonuclease activity producing 5'-phosphomonoesters, hydrolytic mechanism"/>
    <property type="evidence" value="ECO:0007669"/>
    <property type="project" value="TreeGrafter"/>
</dbReference>
<evidence type="ECO:0008006" key="8">
    <source>
        <dbReference type="Google" id="ProtNLM"/>
    </source>
</evidence>
<proteinExistence type="inferred from homology"/>
<dbReference type="GO" id="GO:0005737">
    <property type="term" value="C:cytoplasm"/>
    <property type="evidence" value="ECO:0007669"/>
    <property type="project" value="UniProtKB-SubCell"/>
</dbReference>
<keyword evidence="7" id="KW-1185">Reference proteome</keyword>
<comment type="caution">
    <text evidence="6">The sequence shown here is derived from an EMBL/GenBank/DDBJ whole genome shotgun (WGS) entry which is preliminary data.</text>
</comment>
<gene>
    <name evidence="6" type="ORF">H6P81_010102</name>
</gene>
<organism evidence="6 7">
    <name type="scientific">Aristolochia fimbriata</name>
    <name type="common">White veined hardy Dutchman's pipe vine</name>
    <dbReference type="NCBI Taxonomy" id="158543"/>
    <lineage>
        <taxon>Eukaryota</taxon>
        <taxon>Viridiplantae</taxon>
        <taxon>Streptophyta</taxon>
        <taxon>Embryophyta</taxon>
        <taxon>Tracheophyta</taxon>
        <taxon>Spermatophyta</taxon>
        <taxon>Magnoliopsida</taxon>
        <taxon>Magnoliidae</taxon>
        <taxon>Piperales</taxon>
        <taxon>Aristolochiaceae</taxon>
        <taxon>Aristolochia</taxon>
    </lineage>
</organism>
<dbReference type="InterPro" id="IPR007581">
    <property type="entry name" value="Endonuclease-V"/>
</dbReference>
<dbReference type="AlphaFoldDB" id="A0AAV7ER68"/>
<dbReference type="GO" id="GO:0006281">
    <property type="term" value="P:DNA repair"/>
    <property type="evidence" value="ECO:0007669"/>
    <property type="project" value="InterPro"/>
</dbReference>
<keyword evidence="4" id="KW-0255">Endonuclease</keyword>
<dbReference type="PANTHER" id="PTHR28511:SF1">
    <property type="entry name" value="ENDONUCLEASE V"/>
    <property type="match status" value="1"/>
</dbReference>
<evidence type="ECO:0000313" key="7">
    <source>
        <dbReference type="Proteomes" id="UP000825729"/>
    </source>
</evidence>
<evidence type="ECO:0000256" key="3">
    <source>
        <dbReference type="ARBA" id="ARBA00022722"/>
    </source>
</evidence>
<dbReference type="Gene3D" id="3.30.2170.10">
    <property type="entry name" value="archaeoglobus fulgidus dsm 4304 superfamily"/>
    <property type="match status" value="1"/>
</dbReference>
<name>A0AAV7ER68_ARIFI</name>
<reference evidence="6 7" key="1">
    <citation type="submission" date="2021-07" db="EMBL/GenBank/DDBJ databases">
        <title>The Aristolochia fimbriata genome: insights into angiosperm evolution, floral development and chemical biosynthesis.</title>
        <authorList>
            <person name="Jiao Y."/>
        </authorList>
    </citation>
    <scope>NUCLEOTIDE SEQUENCE [LARGE SCALE GENOMIC DNA]</scope>
    <source>
        <strain evidence="6">IBCAS-2021</strain>
        <tissue evidence="6">Leaf</tissue>
    </source>
</reference>
<accession>A0AAV7ER68</accession>
<keyword evidence="2" id="KW-0963">Cytoplasm</keyword>
<keyword evidence="3" id="KW-0540">Nuclease</keyword>
<evidence type="ECO:0000256" key="2">
    <source>
        <dbReference type="ARBA" id="ARBA00022490"/>
    </source>
</evidence>
<dbReference type="CDD" id="cd06559">
    <property type="entry name" value="Endonuclease_V"/>
    <property type="match status" value="1"/>
</dbReference>
<protein>
    <recommendedName>
        <fullName evidence="8">Endonuclease V</fullName>
    </recommendedName>
</protein>
<dbReference type="Pfam" id="PF04493">
    <property type="entry name" value="Endonuclease_5"/>
    <property type="match status" value="1"/>
</dbReference>
<dbReference type="FunFam" id="3.30.2170.10:FF:000005">
    <property type="entry name" value="Predicted protein"/>
    <property type="match status" value="1"/>
</dbReference>
<dbReference type="PANTHER" id="PTHR28511">
    <property type="entry name" value="ENDONUCLEASE V"/>
    <property type="match status" value="1"/>
</dbReference>
<evidence type="ECO:0000256" key="1">
    <source>
        <dbReference type="ARBA" id="ARBA00004496"/>
    </source>
</evidence>
<evidence type="ECO:0000256" key="5">
    <source>
        <dbReference type="ARBA" id="ARBA00022801"/>
    </source>
</evidence>
<dbReference type="Proteomes" id="UP000825729">
    <property type="component" value="Unassembled WGS sequence"/>
</dbReference>
<dbReference type="GO" id="GO:0003727">
    <property type="term" value="F:single-stranded RNA binding"/>
    <property type="evidence" value="ECO:0007669"/>
    <property type="project" value="TreeGrafter"/>
</dbReference>
<dbReference type="GO" id="GO:0005730">
    <property type="term" value="C:nucleolus"/>
    <property type="evidence" value="ECO:0007669"/>
    <property type="project" value="TreeGrafter"/>
</dbReference>
<dbReference type="HAMAP" id="MF_00801">
    <property type="entry name" value="Endonuclease_5"/>
    <property type="match status" value="1"/>
</dbReference>
<evidence type="ECO:0000256" key="4">
    <source>
        <dbReference type="ARBA" id="ARBA00022759"/>
    </source>
</evidence>
<keyword evidence="5" id="KW-0378">Hydrolase</keyword>
<sequence>MFLGDPPQTKSEASSNQLNWVELQDSLKKRLVLKDDFFWAVPAHESYAEKLQYIGGVDISFSKDDPDVACGALVILNIDDLRIVYDDFAVVKLETPYVPGFLAFREAPILLGLLEKMKQRSYPFYPQLLMVDGNGILHPRGFGLACHLGVFADIPTIGVGKNLHHVDGLTISGVKQLFDSKTNGGDSNLVTLTGNSGSILGAAMRATSESFKPIFVSVGHRISLETAIEVVKICCKYRVPEPIRQVPILLILSTSVTK</sequence>
<dbReference type="EMBL" id="JAINDJ010000004">
    <property type="protein sequence ID" value="KAG9450137.1"/>
    <property type="molecule type" value="Genomic_DNA"/>
</dbReference>